<dbReference type="EnsemblPlants" id="OBART10G11050.1">
    <property type="protein sequence ID" value="OBART10G11050.1"/>
    <property type="gene ID" value="OBART10G11050"/>
</dbReference>
<dbReference type="Gramene" id="OBART10G11050.1">
    <property type="protein sequence ID" value="OBART10G11050.1"/>
    <property type="gene ID" value="OBART10G11050"/>
</dbReference>
<dbReference type="AlphaFoldDB" id="A0A0D3HE03"/>
<evidence type="ECO:0000256" key="1">
    <source>
        <dbReference type="SAM" id="MobiDB-lite"/>
    </source>
</evidence>
<proteinExistence type="predicted"/>
<reference evidence="2" key="2">
    <citation type="submission" date="2015-03" db="UniProtKB">
        <authorList>
            <consortium name="EnsemblPlants"/>
        </authorList>
    </citation>
    <scope>IDENTIFICATION</scope>
</reference>
<evidence type="ECO:0000313" key="3">
    <source>
        <dbReference type="Proteomes" id="UP000026960"/>
    </source>
</evidence>
<organism evidence="2">
    <name type="scientific">Oryza barthii</name>
    <dbReference type="NCBI Taxonomy" id="65489"/>
    <lineage>
        <taxon>Eukaryota</taxon>
        <taxon>Viridiplantae</taxon>
        <taxon>Streptophyta</taxon>
        <taxon>Embryophyta</taxon>
        <taxon>Tracheophyta</taxon>
        <taxon>Spermatophyta</taxon>
        <taxon>Magnoliopsida</taxon>
        <taxon>Liliopsida</taxon>
        <taxon>Poales</taxon>
        <taxon>Poaceae</taxon>
        <taxon>BOP clade</taxon>
        <taxon>Oryzoideae</taxon>
        <taxon>Oryzeae</taxon>
        <taxon>Oryzinae</taxon>
        <taxon>Oryza</taxon>
    </lineage>
</organism>
<reference evidence="2" key="1">
    <citation type="journal article" date="2009" name="Rice">
        <title>De Novo Next Generation Sequencing of Plant Genomes.</title>
        <authorList>
            <person name="Rounsley S."/>
            <person name="Marri P.R."/>
            <person name="Yu Y."/>
            <person name="He R."/>
            <person name="Sisneros N."/>
            <person name="Goicoechea J.L."/>
            <person name="Lee S.J."/>
            <person name="Angelova A."/>
            <person name="Kudrna D."/>
            <person name="Luo M."/>
            <person name="Affourtit J."/>
            <person name="Desany B."/>
            <person name="Knight J."/>
            <person name="Niazi F."/>
            <person name="Egholm M."/>
            <person name="Wing R.A."/>
        </authorList>
    </citation>
    <scope>NUCLEOTIDE SEQUENCE [LARGE SCALE GENOMIC DNA]</scope>
    <source>
        <strain evidence="2">cv. IRGC 105608</strain>
    </source>
</reference>
<evidence type="ECO:0000313" key="2">
    <source>
        <dbReference type="EnsemblPlants" id="OBART10G11050.1"/>
    </source>
</evidence>
<keyword evidence="3" id="KW-1185">Reference proteome</keyword>
<protein>
    <submittedName>
        <fullName evidence="2">Uncharacterized protein</fullName>
    </submittedName>
</protein>
<dbReference type="HOGENOM" id="CLU_1941300_0_0_1"/>
<name>A0A0D3HE03_9ORYZ</name>
<dbReference type="Proteomes" id="UP000026960">
    <property type="component" value="Chromosome 10"/>
</dbReference>
<sequence length="130" mass="14157">MAYPRFCLLFRRHRRARIPLFLSVSTEPRIPAPSPVVRAGGETGLGFRRAAPWGSAATSFDDGCRSDAGAADPVSLRLGRARGGEGRGPRSPRSAPRSHAEGSWDEQTTNSGTKGIDRMRISSRMRILTH</sequence>
<dbReference type="PaxDb" id="65489-OBART10G11050.1"/>
<accession>A0A0D3HE03</accession>
<feature type="region of interest" description="Disordered" evidence="1">
    <location>
        <begin position="58"/>
        <end position="115"/>
    </location>
</feature>